<gene>
    <name evidence="2" type="ORF">MM236_17085</name>
</gene>
<evidence type="ECO:0000313" key="2">
    <source>
        <dbReference type="EMBL" id="MCH7399714.1"/>
    </source>
</evidence>
<protein>
    <recommendedName>
        <fullName evidence="4">Transmembrane protein</fullName>
    </recommendedName>
</protein>
<evidence type="ECO:0000256" key="1">
    <source>
        <dbReference type="SAM" id="Phobius"/>
    </source>
</evidence>
<proteinExistence type="predicted"/>
<sequence length="165" mass="19495">MSIISLLIKLRPLKTVLKIGLLWASLWLPVFLFEKIFTRQFETHQLIGVYRDASMVYLSISVLLAIIYLWLTPRWFQSSAYKTGIILIYVLFFAMMCTQVAKDYCINFGSTWRWNEVFYELVATQWYLYVIGLIGVISHLLCHHILIRNKKKLLDNRNHKSLCQT</sequence>
<keyword evidence="1" id="KW-1133">Transmembrane helix</keyword>
<feature type="transmembrane region" description="Helical" evidence="1">
    <location>
        <begin position="53"/>
        <end position="71"/>
    </location>
</feature>
<organism evidence="2 3">
    <name type="scientific">Belliella calami</name>
    <dbReference type="NCBI Taxonomy" id="2923436"/>
    <lineage>
        <taxon>Bacteria</taxon>
        <taxon>Pseudomonadati</taxon>
        <taxon>Bacteroidota</taxon>
        <taxon>Cytophagia</taxon>
        <taxon>Cytophagales</taxon>
        <taxon>Cyclobacteriaceae</taxon>
        <taxon>Belliella</taxon>
    </lineage>
</organism>
<comment type="caution">
    <text evidence="2">The sequence shown here is derived from an EMBL/GenBank/DDBJ whole genome shotgun (WGS) entry which is preliminary data.</text>
</comment>
<accession>A0ABS9UTF1</accession>
<dbReference type="EMBL" id="JAKZGS010000019">
    <property type="protein sequence ID" value="MCH7399714.1"/>
    <property type="molecule type" value="Genomic_DNA"/>
</dbReference>
<reference evidence="2" key="1">
    <citation type="submission" date="2022-03" db="EMBL/GenBank/DDBJ databases">
        <title>De novo assembled genomes of Belliella spp. (Cyclobacteriaceae) strains.</title>
        <authorList>
            <person name="Szabo A."/>
            <person name="Korponai K."/>
            <person name="Felfoldi T."/>
        </authorList>
    </citation>
    <scope>NUCLEOTIDE SEQUENCE</scope>
    <source>
        <strain evidence="2">DSM 107340</strain>
    </source>
</reference>
<dbReference type="RefSeq" id="WP_241276209.1">
    <property type="nucleotide sequence ID" value="NZ_JAKZGS010000019.1"/>
</dbReference>
<keyword evidence="1" id="KW-0812">Transmembrane</keyword>
<keyword evidence="1" id="KW-0472">Membrane</keyword>
<keyword evidence="3" id="KW-1185">Reference proteome</keyword>
<dbReference type="Proteomes" id="UP001165488">
    <property type="component" value="Unassembled WGS sequence"/>
</dbReference>
<feature type="transmembrane region" description="Helical" evidence="1">
    <location>
        <begin position="83"/>
        <end position="101"/>
    </location>
</feature>
<evidence type="ECO:0000313" key="3">
    <source>
        <dbReference type="Proteomes" id="UP001165488"/>
    </source>
</evidence>
<name>A0ABS9UTF1_9BACT</name>
<feature type="transmembrane region" description="Helical" evidence="1">
    <location>
        <begin position="15"/>
        <end position="33"/>
    </location>
</feature>
<evidence type="ECO:0008006" key="4">
    <source>
        <dbReference type="Google" id="ProtNLM"/>
    </source>
</evidence>
<feature type="transmembrane region" description="Helical" evidence="1">
    <location>
        <begin position="126"/>
        <end position="147"/>
    </location>
</feature>